<sequence>MTRLTVLVAGTAVLLALNTLGGPFSTEHGPELQLSGEHQPCDRVFFAGVLPHGATLENVTVVRDGDSYGEGEANVGYPKNPTHLPPLCAVTVRVTSSPTSSYRFGLFLPEGWKSRFLVVGNGGFAGGINWLDIAAGARYGMASLSTDTGHSSKSTNSTWAYNQPEKKADWGWRAIHGSTVLGKKLVRKYYAQQRLTYSYYSGCSTGGRQGLKELQTFPDSFDGALIGAAAWWTSHLNTYVTQAGLYNLPETDPKHLTDDHVALLADEVTRQCDILDGVEDGIISSPELCQPNLETLLCPSPSPKRADSDPDPDPPTCLTRAQLTTAHNMYSDYRSATTNEFLHPGLTPGSEPQWHVLINGSEPSPYGVGYASNFLFDGNAMGADPSTNSSWDWRTFNESVVQYAALHDPGRATADDYAALAAVRRRGGKVLMYHGTGDGLVPTKGTELYYRRTVEALGAARRGWWWWWWWGPFFERLGWRRGAGHDGGIDDFFSMFLVPGMQHCAGTAVDAPWSFGAPSQAGALGNDTWSVPGFEDAQHDALLALVEWVEKGRPVESIVATTWEDPVNSTSGVKRQRPLCAWPRKAVWDGRGDVDDAGRVGKGIIASSTGLLLKTLGLRVSCIKIDPYVSVDAGLMAPAEHGECFVLCSGGEVDLDLGNYERYLSVRLTSEHNITTGKVYLNVIQKERRGDYLGKTVQIVPHVTDSIKDWIKRVSKIPVDGSSEEPDVCIIELGGTVGDIESMPFIESLTQLRHEAGAGNFMSIHVSYVPTVHGEQKTKPTQHAVKSIRSHGLIPDIVACRCETPLAEPTIAKLALHCQVESEQVLVVRDMPTIYQVPLLLREQKLIPQLRTKLALDQITISPEMATQGTALWDLWTSVVTPTYPDEVKIALVGKYIKCQDAYISVVKALEHSAMTIRRKLNVMWIDSEDLEPTSGGGAAQAKYHKAWHDISTACGIIVPGGFGHRGTEGMMRVTKWARENNIPFLGVCLGFQVAAIQFARDLCGMPEATSEEFDAQAKDRVVVNMPELDREKMGGTMRLGLRKTIFQQDTEWSRARSLYGGVEVIEERHRHRYEINPDLVETLEKAGLHFVGRDETGERMEIFELRDHPYFVGTQFHAEYQSQVVHPSRPYLGFIAASAGCLDKVLKQEPVERFKTVTVLNGTK</sequence>
<protein>
    <submittedName>
        <fullName evidence="1">CTP synthase N-terminus-domain-containing protein</fullName>
    </submittedName>
</protein>
<gene>
    <name evidence="1" type="ORF">F5144DRAFT_497684</name>
</gene>
<accession>A0ACB7P1E3</accession>
<dbReference type="Proteomes" id="UP000724584">
    <property type="component" value="Unassembled WGS sequence"/>
</dbReference>
<proteinExistence type="predicted"/>
<keyword evidence="2" id="KW-1185">Reference proteome</keyword>
<organism evidence="1 2">
    <name type="scientific">Chaetomium tenue</name>
    <dbReference type="NCBI Taxonomy" id="1854479"/>
    <lineage>
        <taxon>Eukaryota</taxon>
        <taxon>Fungi</taxon>
        <taxon>Dikarya</taxon>
        <taxon>Ascomycota</taxon>
        <taxon>Pezizomycotina</taxon>
        <taxon>Sordariomycetes</taxon>
        <taxon>Sordariomycetidae</taxon>
        <taxon>Sordariales</taxon>
        <taxon>Chaetomiaceae</taxon>
        <taxon>Chaetomium</taxon>
    </lineage>
</organism>
<name>A0ACB7P1E3_9PEZI</name>
<comment type="caution">
    <text evidence="1">The sequence shown here is derived from an EMBL/GenBank/DDBJ whole genome shotgun (WGS) entry which is preliminary data.</text>
</comment>
<evidence type="ECO:0000313" key="1">
    <source>
        <dbReference type="EMBL" id="KAH6623702.1"/>
    </source>
</evidence>
<reference evidence="1 2" key="1">
    <citation type="journal article" date="2021" name="Nat. Commun.">
        <title>Genetic determinants of endophytism in the Arabidopsis root mycobiome.</title>
        <authorList>
            <person name="Mesny F."/>
            <person name="Miyauchi S."/>
            <person name="Thiergart T."/>
            <person name="Pickel B."/>
            <person name="Atanasova L."/>
            <person name="Karlsson M."/>
            <person name="Huettel B."/>
            <person name="Barry K.W."/>
            <person name="Haridas S."/>
            <person name="Chen C."/>
            <person name="Bauer D."/>
            <person name="Andreopoulos W."/>
            <person name="Pangilinan J."/>
            <person name="LaButti K."/>
            <person name="Riley R."/>
            <person name="Lipzen A."/>
            <person name="Clum A."/>
            <person name="Drula E."/>
            <person name="Henrissat B."/>
            <person name="Kohler A."/>
            <person name="Grigoriev I.V."/>
            <person name="Martin F.M."/>
            <person name="Hacquard S."/>
        </authorList>
    </citation>
    <scope>NUCLEOTIDE SEQUENCE [LARGE SCALE GENOMIC DNA]</scope>
    <source>
        <strain evidence="1 2">MPI-SDFR-AT-0079</strain>
    </source>
</reference>
<evidence type="ECO:0000313" key="2">
    <source>
        <dbReference type="Proteomes" id="UP000724584"/>
    </source>
</evidence>
<dbReference type="EMBL" id="JAGIZQ010000006">
    <property type="protein sequence ID" value="KAH6623702.1"/>
    <property type="molecule type" value="Genomic_DNA"/>
</dbReference>